<feature type="region of interest" description="Disordered" evidence="1">
    <location>
        <begin position="273"/>
        <end position="333"/>
    </location>
</feature>
<accession>A0A9W9W384</accession>
<organism evidence="2 3">
    <name type="scientific">Penicillium cosmopolitanum</name>
    <dbReference type="NCBI Taxonomy" id="1131564"/>
    <lineage>
        <taxon>Eukaryota</taxon>
        <taxon>Fungi</taxon>
        <taxon>Dikarya</taxon>
        <taxon>Ascomycota</taxon>
        <taxon>Pezizomycotina</taxon>
        <taxon>Eurotiomycetes</taxon>
        <taxon>Eurotiomycetidae</taxon>
        <taxon>Eurotiales</taxon>
        <taxon>Aspergillaceae</taxon>
        <taxon>Penicillium</taxon>
    </lineage>
</organism>
<dbReference type="AlphaFoldDB" id="A0A9W9W384"/>
<reference evidence="2" key="1">
    <citation type="submission" date="2022-12" db="EMBL/GenBank/DDBJ databases">
        <authorList>
            <person name="Petersen C."/>
        </authorList>
    </citation>
    <scope>NUCLEOTIDE SEQUENCE</scope>
    <source>
        <strain evidence="2">IBT 29677</strain>
    </source>
</reference>
<dbReference type="EMBL" id="JAPZBU010000006">
    <property type="protein sequence ID" value="KAJ5397732.1"/>
    <property type="molecule type" value="Genomic_DNA"/>
</dbReference>
<name>A0A9W9W384_9EURO</name>
<proteinExistence type="predicted"/>
<reference evidence="2" key="2">
    <citation type="journal article" date="2023" name="IMA Fungus">
        <title>Comparative genomic study of the Penicillium genus elucidates a diverse pangenome and 15 lateral gene transfer events.</title>
        <authorList>
            <person name="Petersen C."/>
            <person name="Sorensen T."/>
            <person name="Nielsen M.R."/>
            <person name="Sondergaard T.E."/>
            <person name="Sorensen J.L."/>
            <person name="Fitzpatrick D.A."/>
            <person name="Frisvad J.C."/>
            <person name="Nielsen K.L."/>
        </authorList>
    </citation>
    <scope>NUCLEOTIDE SEQUENCE</scope>
    <source>
        <strain evidence="2">IBT 29677</strain>
    </source>
</reference>
<evidence type="ECO:0000256" key="1">
    <source>
        <dbReference type="SAM" id="MobiDB-lite"/>
    </source>
</evidence>
<evidence type="ECO:0000313" key="2">
    <source>
        <dbReference type="EMBL" id="KAJ5397732.1"/>
    </source>
</evidence>
<dbReference type="RefSeq" id="XP_056489784.1">
    <property type="nucleotide sequence ID" value="XM_056630482.1"/>
</dbReference>
<comment type="caution">
    <text evidence="2">The sequence shown here is derived from an EMBL/GenBank/DDBJ whole genome shotgun (WGS) entry which is preliminary data.</text>
</comment>
<gene>
    <name evidence="2" type="ORF">N7509_005845</name>
</gene>
<evidence type="ECO:0000313" key="3">
    <source>
        <dbReference type="Proteomes" id="UP001147747"/>
    </source>
</evidence>
<protein>
    <submittedName>
        <fullName evidence="2">Uncharacterized protein</fullName>
    </submittedName>
</protein>
<sequence length="333" mass="38163">MARDCQSTIHKTRIGFADQIPAIWRNPPFVFRYSKRARRGRWPRYDRAFDSVFACLRQTPPFDKGIWEGGIQSIADKLVTEWPYAQEWAIHPWIAGADTVETGSEHTGFKRPGSILPYYRGAPPFSGVFEVGHKGMNGYETLSIFNFSSIVEENTLEGTLKGKSIQILRQLRRHLHSTNPGEKVPDQEVFQIGIHGTKIHIIQVGPEELAMLDEELYEIEAETHFAMNEIGSPALPNEEVGGREIEWGLFIEHEDLDTEPGNEVEMMIYEDDENDEDYEHNDDSGNDQDDEEYEDCEDDEDDEEFDEYEDSEDNEEITAPSPGDGFYDPLSWS</sequence>
<feature type="compositionally biased region" description="Acidic residues" evidence="1">
    <location>
        <begin position="273"/>
        <end position="316"/>
    </location>
</feature>
<dbReference type="GeneID" id="81369462"/>
<dbReference type="OrthoDB" id="4497058at2759"/>
<keyword evidence="3" id="KW-1185">Reference proteome</keyword>
<dbReference type="Proteomes" id="UP001147747">
    <property type="component" value="Unassembled WGS sequence"/>
</dbReference>